<reference evidence="1" key="1">
    <citation type="submission" date="2023-08" db="EMBL/GenBank/DDBJ databases">
        <authorList>
            <person name="Messyasz A."/>
            <person name="Mannisto M.K."/>
            <person name="Kerkhof L.J."/>
            <person name="Haggblom M."/>
        </authorList>
    </citation>
    <scope>NUCLEOTIDE SEQUENCE</scope>
    <source>
        <strain evidence="1">X5P6</strain>
    </source>
</reference>
<accession>A0AAU7ZSP6</accession>
<dbReference type="KEGG" id="tpsc:RBB77_03615"/>
<evidence type="ECO:0000313" key="1">
    <source>
        <dbReference type="EMBL" id="XCB33992.1"/>
    </source>
</evidence>
<gene>
    <name evidence="1" type="ORF">RBB77_03615</name>
</gene>
<sequence length="445" mass="49495">MYYAAVRQIRMIMLFCGLSGLAPLWAQFVNFPQIQGERVDSDVAINRALKNSSLIEAGKPFHAVLEIGDAGSPYRGRVEAWWAGPQKYKTIITSPTFSQTRIVNGTQAMETNSGDYYPRWLEDFVDAILDPVPMIENFRGRRGTVMVGSSITNSCINRDDRPGGITDQATWGMICFSGSEPRLQSVLTMNYDMNFEGWKSFGHKQIARKYKTSVLDYKEVAASLTTLEELRGASEELFLVTQPTPSEQQIRTSFVSTLKEESLLEDAPKIDWPIVREGKTDGYMIVYARTDRTGQVRETAKHNSDQPGLESFGMEQALRYKFNPLIVNGVAVQMEMPLVLHFTSKIADPLPVLRGAELLKQISGCNAQLVSVMPSIEGIAATHISVNEDGKLTGEGYGPQVDPGIPAVLIMNRPLECHFAPLVRNGVVTYYHGELYSRGLTLTVH</sequence>
<dbReference type="AlphaFoldDB" id="A0AAU7ZSP6"/>
<dbReference type="RefSeq" id="WP_353064835.1">
    <property type="nucleotide sequence ID" value="NZ_CP132942.1"/>
</dbReference>
<organism evidence="1">
    <name type="scientific">Tunturiibacter psychrotolerans</name>
    <dbReference type="NCBI Taxonomy" id="3069686"/>
    <lineage>
        <taxon>Bacteria</taxon>
        <taxon>Pseudomonadati</taxon>
        <taxon>Acidobacteriota</taxon>
        <taxon>Terriglobia</taxon>
        <taxon>Terriglobales</taxon>
        <taxon>Acidobacteriaceae</taxon>
        <taxon>Tunturiibacter</taxon>
    </lineage>
</organism>
<protein>
    <submittedName>
        <fullName evidence="1">Uncharacterized protein</fullName>
    </submittedName>
</protein>
<reference evidence="1" key="2">
    <citation type="journal article" date="2024" name="Environ. Microbiol.">
        <title>Genome analysis and description of Tunturibacter gen. nov. expands the diversity of Terriglobia in tundra soils.</title>
        <authorList>
            <person name="Messyasz A."/>
            <person name="Mannisto M.K."/>
            <person name="Kerkhof L.J."/>
            <person name="Haggblom M.M."/>
        </authorList>
    </citation>
    <scope>NUCLEOTIDE SEQUENCE</scope>
    <source>
        <strain evidence="1">X5P6</strain>
    </source>
</reference>
<dbReference type="EMBL" id="CP132942">
    <property type="protein sequence ID" value="XCB33992.1"/>
    <property type="molecule type" value="Genomic_DNA"/>
</dbReference>
<name>A0AAU7ZSP6_9BACT</name>
<proteinExistence type="predicted"/>